<sequence>MLSCFHERNQAPTESIAEYLAALLSIARDCYVGTSPTWTLPASTHSAAAVGTAAALGMSTSATAATPSGRCSTLHLDIMLRDRFMCGVRDSHLQQCLLAECDITFDRAFTLALSAESAAQQQMQRQKPASEKAQYKAHQICNSARAKCEQQTVIPMHQYAFVG</sequence>
<protein>
    <submittedName>
        <fullName evidence="1">Uncharacterized protein</fullName>
    </submittedName>
</protein>
<comment type="caution">
    <text evidence="1">The sequence shown here is derived from an EMBL/GenBank/DDBJ whole genome shotgun (WGS) entry which is preliminary data.</text>
</comment>
<name>A0ACB8CHN3_DERSI</name>
<dbReference type="EMBL" id="CM023476">
    <property type="protein sequence ID" value="KAH7942285.1"/>
    <property type="molecule type" value="Genomic_DNA"/>
</dbReference>
<proteinExistence type="predicted"/>
<evidence type="ECO:0000313" key="2">
    <source>
        <dbReference type="Proteomes" id="UP000821865"/>
    </source>
</evidence>
<reference evidence="1" key="1">
    <citation type="submission" date="2020-05" db="EMBL/GenBank/DDBJ databases">
        <title>Large-scale comparative analyses of tick genomes elucidate their genetic diversity and vector capacities.</title>
        <authorList>
            <person name="Jia N."/>
            <person name="Wang J."/>
            <person name="Shi W."/>
            <person name="Du L."/>
            <person name="Sun Y."/>
            <person name="Zhan W."/>
            <person name="Jiang J."/>
            <person name="Wang Q."/>
            <person name="Zhang B."/>
            <person name="Ji P."/>
            <person name="Sakyi L.B."/>
            <person name="Cui X."/>
            <person name="Yuan T."/>
            <person name="Jiang B."/>
            <person name="Yang W."/>
            <person name="Lam T.T.-Y."/>
            <person name="Chang Q."/>
            <person name="Ding S."/>
            <person name="Wang X."/>
            <person name="Zhu J."/>
            <person name="Ruan X."/>
            <person name="Zhao L."/>
            <person name="Wei J."/>
            <person name="Que T."/>
            <person name="Du C."/>
            <person name="Cheng J."/>
            <person name="Dai P."/>
            <person name="Han X."/>
            <person name="Huang E."/>
            <person name="Gao Y."/>
            <person name="Liu J."/>
            <person name="Shao H."/>
            <person name="Ye R."/>
            <person name="Li L."/>
            <person name="Wei W."/>
            <person name="Wang X."/>
            <person name="Wang C."/>
            <person name="Yang T."/>
            <person name="Huo Q."/>
            <person name="Li W."/>
            <person name="Guo W."/>
            <person name="Chen H."/>
            <person name="Zhou L."/>
            <person name="Ni X."/>
            <person name="Tian J."/>
            <person name="Zhou Y."/>
            <person name="Sheng Y."/>
            <person name="Liu T."/>
            <person name="Pan Y."/>
            <person name="Xia L."/>
            <person name="Li J."/>
            <person name="Zhao F."/>
            <person name="Cao W."/>
        </authorList>
    </citation>
    <scope>NUCLEOTIDE SEQUENCE</scope>
    <source>
        <strain evidence="1">Dsil-2018</strain>
    </source>
</reference>
<gene>
    <name evidence="1" type="ORF">HPB49_022666</name>
</gene>
<organism evidence="1 2">
    <name type="scientific">Dermacentor silvarum</name>
    <name type="common">Tick</name>
    <dbReference type="NCBI Taxonomy" id="543639"/>
    <lineage>
        <taxon>Eukaryota</taxon>
        <taxon>Metazoa</taxon>
        <taxon>Ecdysozoa</taxon>
        <taxon>Arthropoda</taxon>
        <taxon>Chelicerata</taxon>
        <taxon>Arachnida</taxon>
        <taxon>Acari</taxon>
        <taxon>Parasitiformes</taxon>
        <taxon>Ixodida</taxon>
        <taxon>Ixodoidea</taxon>
        <taxon>Ixodidae</taxon>
        <taxon>Rhipicephalinae</taxon>
        <taxon>Dermacentor</taxon>
    </lineage>
</organism>
<dbReference type="Proteomes" id="UP000821865">
    <property type="component" value="Chromosome 7"/>
</dbReference>
<accession>A0ACB8CHN3</accession>
<evidence type="ECO:0000313" key="1">
    <source>
        <dbReference type="EMBL" id="KAH7942285.1"/>
    </source>
</evidence>
<keyword evidence="2" id="KW-1185">Reference proteome</keyword>